<dbReference type="AlphaFoldDB" id="A0AAD6LYC3"/>
<accession>A0AAD6LYC3</accession>
<dbReference type="Proteomes" id="UP001164929">
    <property type="component" value="Chromosome 13"/>
</dbReference>
<evidence type="ECO:0000313" key="1">
    <source>
        <dbReference type="EMBL" id="KAJ6975506.1"/>
    </source>
</evidence>
<proteinExistence type="predicted"/>
<sequence>MKQLLRCSKDENKIQSASDKKQVINYLVNGVKSIKAQVCTLDCKVASYMGWGKGQRASLA</sequence>
<gene>
    <name evidence="1" type="ORF">NC653_031372</name>
</gene>
<keyword evidence="2" id="KW-1185">Reference proteome</keyword>
<reference evidence="1" key="1">
    <citation type="journal article" date="2023" name="Mol. Ecol. Resour.">
        <title>Chromosome-level genome assembly of a triploid poplar Populus alba 'Berolinensis'.</title>
        <authorList>
            <person name="Chen S."/>
            <person name="Yu Y."/>
            <person name="Wang X."/>
            <person name="Wang S."/>
            <person name="Zhang T."/>
            <person name="Zhou Y."/>
            <person name="He R."/>
            <person name="Meng N."/>
            <person name="Wang Y."/>
            <person name="Liu W."/>
            <person name="Liu Z."/>
            <person name="Liu J."/>
            <person name="Guo Q."/>
            <person name="Huang H."/>
            <person name="Sederoff R.R."/>
            <person name="Wang G."/>
            <person name="Qu G."/>
            <person name="Chen S."/>
        </authorList>
    </citation>
    <scope>NUCLEOTIDE SEQUENCE</scope>
    <source>
        <strain evidence="1">SC-2020</strain>
    </source>
</reference>
<organism evidence="1 2">
    <name type="scientific">Populus alba x Populus x berolinensis</name>
    <dbReference type="NCBI Taxonomy" id="444605"/>
    <lineage>
        <taxon>Eukaryota</taxon>
        <taxon>Viridiplantae</taxon>
        <taxon>Streptophyta</taxon>
        <taxon>Embryophyta</taxon>
        <taxon>Tracheophyta</taxon>
        <taxon>Spermatophyta</taxon>
        <taxon>Magnoliopsida</taxon>
        <taxon>eudicotyledons</taxon>
        <taxon>Gunneridae</taxon>
        <taxon>Pentapetalae</taxon>
        <taxon>rosids</taxon>
        <taxon>fabids</taxon>
        <taxon>Malpighiales</taxon>
        <taxon>Salicaceae</taxon>
        <taxon>Saliceae</taxon>
        <taxon>Populus</taxon>
    </lineage>
</organism>
<dbReference type="EMBL" id="JAQIZT010000013">
    <property type="protein sequence ID" value="KAJ6975506.1"/>
    <property type="molecule type" value="Genomic_DNA"/>
</dbReference>
<name>A0AAD6LYC3_9ROSI</name>
<evidence type="ECO:0000313" key="2">
    <source>
        <dbReference type="Proteomes" id="UP001164929"/>
    </source>
</evidence>
<protein>
    <submittedName>
        <fullName evidence="1">Uncharacterized protein</fullName>
    </submittedName>
</protein>
<comment type="caution">
    <text evidence="1">The sequence shown here is derived from an EMBL/GenBank/DDBJ whole genome shotgun (WGS) entry which is preliminary data.</text>
</comment>